<dbReference type="GO" id="GO:0006865">
    <property type="term" value="P:amino acid transport"/>
    <property type="evidence" value="ECO:0007669"/>
    <property type="project" value="TreeGrafter"/>
</dbReference>
<feature type="chain" id="PRO_5025564651" evidence="5">
    <location>
        <begin position="22"/>
        <end position="379"/>
    </location>
</feature>
<keyword evidence="3 5" id="KW-0732">Signal</keyword>
<dbReference type="PROSITE" id="PS01039">
    <property type="entry name" value="SBP_BACTERIAL_3"/>
    <property type="match status" value="1"/>
</dbReference>
<proteinExistence type="inferred from homology"/>
<dbReference type="SMART" id="SM00062">
    <property type="entry name" value="PBPb"/>
    <property type="match status" value="1"/>
</dbReference>
<feature type="signal peptide" evidence="5">
    <location>
        <begin position="1"/>
        <end position="21"/>
    </location>
</feature>
<evidence type="ECO:0000313" key="7">
    <source>
        <dbReference type="EMBL" id="MYD89539.1"/>
    </source>
</evidence>
<evidence type="ECO:0000256" key="5">
    <source>
        <dbReference type="SAM" id="SignalP"/>
    </source>
</evidence>
<dbReference type="InterPro" id="IPR001638">
    <property type="entry name" value="Solute-binding_3/MltF_N"/>
</dbReference>
<gene>
    <name evidence="7" type="ORF">F4Y08_04240</name>
</gene>
<dbReference type="SUPFAM" id="SSF53850">
    <property type="entry name" value="Periplasmic binding protein-like II"/>
    <property type="match status" value="1"/>
</dbReference>
<dbReference type="PANTHER" id="PTHR30085">
    <property type="entry name" value="AMINO ACID ABC TRANSPORTER PERMEASE"/>
    <property type="match status" value="1"/>
</dbReference>
<dbReference type="EMBL" id="VXPY01000027">
    <property type="protein sequence ID" value="MYD89539.1"/>
    <property type="molecule type" value="Genomic_DNA"/>
</dbReference>
<evidence type="ECO:0000256" key="2">
    <source>
        <dbReference type="ARBA" id="ARBA00022448"/>
    </source>
</evidence>
<accession>A0A6B1DP86</accession>
<reference evidence="7" key="1">
    <citation type="submission" date="2019-09" db="EMBL/GenBank/DDBJ databases">
        <title>Characterisation of the sponge microbiome using genome-centric metagenomics.</title>
        <authorList>
            <person name="Engelberts J.P."/>
            <person name="Robbins S.J."/>
            <person name="De Goeij J.M."/>
            <person name="Aranda M."/>
            <person name="Bell S.C."/>
            <person name="Webster N.S."/>
        </authorList>
    </citation>
    <scope>NUCLEOTIDE SEQUENCE</scope>
    <source>
        <strain evidence="7">SB0662_bin_9</strain>
    </source>
</reference>
<dbReference type="PROSITE" id="PS51257">
    <property type="entry name" value="PROKAR_LIPOPROTEIN"/>
    <property type="match status" value="1"/>
</dbReference>
<sequence>MFRKWLILAGLLMALSLVVVGCETVDTSALENEISERDAKIAELEAMVMDMDEPAGARLQTVQDRGKLICASRNDVPGYGYLDEAGNNVGFDIDLCRAVAAAVLGDANAFEIRLITAAERGPTIQSGEVDLLVRTVTWTTSRDAQWGNYTQTMFYDGQGFLVQKDLGISSSLELRDATVCVTQGTTTELNLQDFSNQNDLNINALTFEDTDAVVAAYQSQQCDAFTNDRSQLAAISSAFEDRDAHVILPETISEEPLGPVVPHGDEQWFDIVKTVMAILIYAEAYSVTSDAVPTESTGDTKVDRLFGLEGSFGQETLGLSQTVAQDVIGSVGNYGEIYARNLGPGGINLPREGGRNALWADAACSDCPKGGQIYSAPLR</sequence>
<evidence type="ECO:0000259" key="6">
    <source>
        <dbReference type="SMART" id="SM00062"/>
    </source>
</evidence>
<comment type="similarity">
    <text evidence="1 4">Belongs to the bacterial solute-binding protein 3 family.</text>
</comment>
<feature type="domain" description="Solute-binding protein family 3/N-terminal" evidence="6">
    <location>
        <begin position="67"/>
        <end position="290"/>
    </location>
</feature>
<dbReference type="InterPro" id="IPR018313">
    <property type="entry name" value="SBP_3_CS"/>
</dbReference>
<protein>
    <submittedName>
        <fullName evidence="7">Amino acid ABC transporter substrate-binding protein</fullName>
    </submittedName>
</protein>
<evidence type="ECO:0000256" key="1">
    <source>
        <dbReference type="ARBA" id="ARBA00010333"/>
    </source>
</evidence>
<evidence type="ECO:0000256" key="3">
    <source>
        <dbReference type="ARBA" id="ARBA00022729"/>
    </source>
</evidence>
<keyword evidence="2" id="KW-0813">Transport</keyword>
<dbReference type="Pfam" id="PF00497">
    <property type="entry name" value="SBP_bac_3"/>
    <property type="match status" value="1"/>
</dbReference>
<dbReference type="AlphaFoldDB" id="A0A6B1DP86"/>
<dbReference type="PANTHER" id="PTHR30085:SF7">
    <property type="entry name" value="AMINO-ACID ABC TRANSPORTER-BINDING PROTEIN YHDW-RELATED"/>
    <property type="match status" value="1"/>
</dbReference>
<dbReference type="CDD" id="cd13692">
    <property type="entry name" value="PBP2_BztA"/>
    <property type="match status" value="1"/>
</dbReference>
<evidence type="ECO:0000256" key="4">
    <source>
        <dbReference type="RuleBase" id="RU003744"/>
    </source>
</evidence>
<organism evidence="7">
    <name type="scientific">Caldilineaceae bacterium SB0662_bin_9</name>
    <dbReference type="NCBI Taxonomy" id="2605258"/>
    <lineage>
        <taxon>Bacteria</taxon>
        <taxon>Bacillati</taxon>
        <taxon>Chloroflexota</taxon>
        <taxon>Caldilineae</taxon>
        <taxon>Caldilineales</taxon>
        <taxon>Caldilineaceae</taxon>
    </lineage>
</organism>
<dbReference type="InterPro" id="IPR051455">
    <property type="entry name" value="Bact_solute-bind_prot3"/>
</dbReference>
<comment type="caution">
    <text evidence="7">The sequence shown here is derived from an EMBL/GenBank/DDBJ whole genome shotgun (WGS) entry which is preliminary data.</text>
</comment>
<name>A0A6B1DP86_9CHLR</name>
<dbReference type="Gene3D" id="3.40.190.10">
    <property type="entry name" value="Periplasmic binding protein-like II"/>
    <property type="match status" value="2"/>
</dbReference>